<dbReference type="NCBIfam" id="TIGR04288">
    <property type="entry name" value="CGP_CTERM"/>
    <property type="match status" value="1"/>
</dbReference>
<dbReference type="GO" id="GO:1904680">
    <property type="term" value="F:peptide transmembrane transporter activity"/>
    <property type="evidence" value="ECO:0007669"/>
    <property type="project" value="TreeGrafter"/>
</dbReference>
<evidence type="ECO:0000259" key="3">
    <source>
        <dbReference type="Pfam" id="PF00496"/>
    </source>
</evidence>
<dbReference type="GO" id="GO:0015833">
    <property type="term" value="P:peptide transport"/>
    <property type="evidence" value="ECO:0007669"/>
    <property type="project" value="TreeGrafter"/>
</dbReference>
<dbReference type="PIRSF" id="PIRSF002741">
    <property type="entry name" value="MppA"/>
    <property type="match status" value="1"/>
</dbReference>
<reference evidence="4 5" key="1">
    <citation type="submission" date="2016-04" db="EMBL/GenBank/DDBJ databases">
        <title>Complete genome sequence of Thermococcus barossii type strain SHCK-94.</title>
        <authorList>
            <person name="Oger P.M."/>
        </authorList>
    </citation>
    <scope>NUCLEOTIDE SEQUENCE [LARGE SCALE GENOMIC DNA]</scope>
    <source>
        <strain evidence="4 5">SHCK-94</strain>
    </source>
</reference>
<dbReference type="SUPFAM" id="SSF53850">
    <property type="entry name" value="Periplasmic binding protein-like II"/>
    <property type="match status" value="1"/>
</dbReference>
<feature type="compositionally biased region" description="Low complexity" evidence="1">
    <location>
        <begin position="563"/>
        <end position="578"/>
    </location>
</feature>
<feature type="region of interest" description="Disordered" evidence="1">
    <location>
        <begin position="560"/>
        <end position="582"/>
    </location>
</feature>
<protein>
    <submittedName>
        <fullName evidence="4">DNA-binding protein</fullName>
    </submittedName>
</protein>
<dbReference type="EMBL" id="CP015101">
    <property type="protein sequence ID" value="ASJ05579.1"/>
    <property type="molecule type" value="Genomic_DNA"/>
</dbReference>
<dbReference type="PANTHER" id="PTHR30290:SF82">
    <property type="entry name" value="ABC-TYPE DIPEPTIDE_OLIGOPEPTIDE TRANSPORT SYSTEM, PERIPLASMIC COMPONENT"/>
    <property type="match status" value="1"/>
</dbReference>
<evidence type="ECO:0000313" key="4">
    <source>
        <dbReference type="EMBL" id="ASJ05579.1"/>
    </source>
</evidence>
<dbReference type="Gene3D" id="3.40.190.10">
    <property type="entry name" value="Periplasmic binding protein-like II"/>
    <property type="match status" value="1"/>
</dbReference>
<keyword evidence="5" id="KW-1185">Reference proteome</keyword>
<evidence type="ECO:0000313" key="5">
    <source>
        <dbReference type="Proteomes" id="UP000250272"/>
    </source>
</evidence>
<evidence type="ECO:0000256" key="2">
    <source>
        <dbReference type="SAM" id="Phobius"/>
    </source>
</evidence>
<evidence type="ECO:0000256" key="1">
    <source>
        <dbReference type="SAM" id="MobiDB-lite"/>
    </source>
</evidence>
<proteinExistence type="predicted"/>
<name>A0A2Z2MJ66_9EURY</name>
<dbReference type="GO" id="GO:0043190">
    <property type="term" value="C:ATP-binding cassette (ABC) transporter complex"/>
    <property type="evidence" value="ECO:0007669"/>
    <property type="project" value="InterPro"/>
</dbReference>
<dbReference type="OrthoDB" id="37176at2157"/>
<keyword evidence="4" id="KW-0238">DNA-binding</keyword>
<dbReference type="GeneID" id="33327005"/>
<dbReference type="RefSeq" id="WP_088865575.1">
    <property type="nucleotide sequence ID" value="NZ_CP015101.1"/>
</dbReference>
<keyword evidence="2" id="KW-0812">Transmembrane</keyword>
<dbReference type="InterPro" id="IPR030678">
    <property type="entry name" value="Peptide/Ni-bd"/>
</dbReference>
<organism evidence="4 5">
    <name type="scientific">Thermococcus barossii</name>
    <dbReference type="NCBI Taxonomy" id="54077"/>
    <lineage>
        <taxon>Archaea</taxon>
        <taxon>Methanobacteriati</taxon>
        <taxon>Methanobacteriota</taxon>
        <taxon>Thermococci</taxon>
        <taxon>Thermococcales</taxon>
        <taxon>Thermococcaceae</taxon>
        <taxon>Thermococcus</taxon>
    </lineage>
</organism>
<dbReference type="GO" id="GO:0003677">
    <property type="term" value="F:DNA binding"/>
    <property type="evidence" value="ECO:0007669"/>
    <property type="project" value="UniProtKB-KW"/>
</dbReference>
<keyword evidence="2" id="KW-1133">Transmembrane helix</keyword>
<dbReference type="InterPro" id="IPR000914">
    <property type="entry name" value="SBP_5_dom"/>
</dbReference>
<dbReference type="Gene3D" id="3.90.76.10">
    <property type="entry name" value="Dipeptide-binding Protein, Domain 1"/>
    <property type="match status" value="1"/>
</dbReference>
<dbReference type="AlphaFoldDB" id="A0A2Z2MJ66"/>
<dbReference type="CDD" id="cd08509">
    <property type="entry name" value="PBP2_TmCBP_oligosaccharides_like"/>
    <property type="match status" value="1"/>
</dbReference>
<keyword evidence="2" id="KW-0472">Membrane</keyword>
<sequence length="605" mass="68214">MKRHLAVALVALLLVSLWSFASVRAEDFPRNETIYTANSAPPTSANPFQGGNIIGIDGLVFEPLFMLNFMTTELKPWLAEYGKWVDSTTYEVKLREGTKWQDGKPLTAEDVKFSFEYYEKLGLKKFEGLSEIKVVDDRTVRFIFSGQPNVWVWDQNLYSVLIIPKHIFENLDPEKVKTMTFTGDDKKYLVGSGAYRLKEVVEQQKSILERNEDWWGAKYFNKPAAKYIIQLYVSSNDQAANMFLKGDLDVATYYLDIAELKKQNPNIVSWLDKEPYFPPVVPVVLYFNTQHEPMNMPAFRKAIAMAINPEQIVQQGPISAVPDQTPLGPIMQGWKDKIGAKDLINEYGWKYGDLQDAMKILDQLGIKDTDGDGIREYNGKPLELHFVTCSGCSDWIQAGEIIANQLKPLGIKVVIDKGDWTNFFMQKLNSGDFDLALHWAGTFKPDPYSVYYNLMYYKNETDKGAANFGNYHNERANELLQKLAATPNADEQVEYLKELTQIWLQEVPAVPVYTGTVFYEANTQYWKNWPNEKNPYGVPIFWPGFGTWGTALAMLGVEPAQTPTPSETTGSPGGTTTTTGGGGGICGPAALLLLAAVPLLLRRRR</sequence>
<dbReference type="InterPro" id="IPR027552">
    <property type="entry name" value="CGP_CTERM"/>
</dbReference>
<dbReference type="GO" id="GO:0042597">
    <property type="term" value="C:periplasmic space"/>
    <property type="evidence" value="ECO:0007669"/>
    <property type="project" value="UniProtKB-ARBA"/>
</dbReference>
<feature type="transmembrane region" description="Helical" evidence="2">
    <location>
        <begin position="581"/>
        <end position="601"/>
    </location>
</feature>
<dbReference type="InterPro" id="IPR039424">
    <property type="entry name" value="SBP_5"/>
</dbReference>
<dbReference type="KEGG" id="tbs:A3L01_09465"/>
<gene>
    <name evidence="4" type="ORF">A3L01_09465</name>
</gene>
<dbReference type="Gene3D" id="3.10.105.10">
    <property type="entry name" value="Dipeptide-binding Protein, Domain 3"/>
    <property type="match status" value="1"/>
</dbReference>
<accession>A0A2Z2MJ66</accession>
<dbReference type="Proteomes" id="UP000250272">
    <property type="component" value="Chromosome"/>
</dbReference>
<dbReference type="Pfam" id="PF00496">
    <property type="entry name" value="SBP_bac_5"/>
    <property type="match status" value="1"/>
</dbReference>
<feature type="domain" description="Solute-binding protein family 5" evidence="3">
    <location>
        <begin position="73"/>
        <end position="459"/>
    </location>
</feature>
<dbReference type="PANTHER" id="PTHR30290">
    <property type="entry name" value="PERIPLASMIC BINDING COMPONENT OF ABC TRANSPORTER"/>
    <property type="match status" value="1"/>
</dbReference>